<evidence type="ECO:0000313" key="4">
    <source>
        <dbReference type="EMBL" id="TMQ63552.1"/>
    </source>
</evidence>
<comment type="similarity">
    <text evidence="1">Belongs to the bacterial sugar transferase family.</text>
</comment>
<dbReference type="AlphaFoldDB" id="A0A538TIW6"/>
<organism evidence="4 5">
    <name type="scientific">Eiseniibacteriota bacterium</name>
    <dbReference type="NCBI Taxonomy" id="2212470"/>
    <lineage>
        <taxon>Bacteria</taxon>
        <taxon>Candidatus Eiseniibacteriota</taxon>
    </lineage>
</organism>
<gene>
    <name evidence="4" type="ORF">E6K79_09925</name>
</gene>
<reference evidence="4 5" key="1">
    <citation type="journal article" date="2019" name="Nat. Microbiol.">
        <title>Mediterranean grassland soil C-N compound turnover is dependent on rainfall and depth, and is mediated by genomically divergent microorganisms.</title>
        <authorList>
            <person name="Diamond S."/>
            <person name="Andeer P.F."/>
            <person name="Li Z."/>
            <person name="Crits-Christoph A."/>
            <person name="Burstein D."/>
            <person name="Anantharaman K."/>
            <person name="Lane K.R."/>
            <person name="Thomas B.C."/>
            <person name="Pan C."/>
            <person name="Northen T.R."/>
            <person name="Banfield J.F."/>
        </authorList>
    </citation>
    <scope>NUCLEOTIDE SEQUENCE [LARGE SCALE GENOMIC DNA]</scope>
    <source>
        <strain evidence="4">WS_9</strain>
    </source>
</reference>
<dbReference type="PANTHER" id="PTHR30576">
    <property type="entry name" value="COLANIC BIOSYNTHESIS UDP-GLUCOSE LIPID CARRIER TRANSFERASE"/>
    <property type="match status" value="1"/>
</dbReference>
<proteinExistence type="inferred from homology"/>
<dbReference type="GO" id="GO:0016780">
    <property type="term" value="F:phosphotransferase activity, for other substituted phosphate groups"/>
    <property type="evidence" value="ECO:0007669"/>
    <property type="project" value="TreeGrafter"/>
</dbReference>
<feature type="transmembrane region" description="Helical" evidence="2">
    <location>
        <begin position="32"/>
        <end position="55"/>
    </location>
</feature>
<evidence type="ECO:0000313" key="5">
    <source>
        <dbReference type="Proteomes" id="UP000317691"/>
    </source>
</evidence>
<dbReference type="EMBL" id="VBOZ01000030">
    <property type="protein sequence ID" value="TMQ63552.1"/>
    <property type="molecule type" value="Genomic_DNA"/>
</dbReference>
<dbReference type="Proteomes" id="UP000317691">
    <property type="component" value="Unassembled WGS sequence"/>
</dbReference>
<evidence type="ECO:0000259" key="3">
    <source>
        <dbReference type="Pfam" id="PF02397"/>
    </source>
</evidence>
<feature type="domain" description="Bacterial sugar transferase" evidence="3">
    <location>
        <begin position="27"/>
        <end position="73"/>
    </location>
</feature>
<protein>
    <submittedName>
        <fullName evidence="4">Sugar transferase</fullName>
    </submittedName>
</protein>
<dbReference type="PANTHER" id="PTHR30576:SF0">
    <property type="entry name" value="UNDECAPRENYL-PHOSPHATE N-ACETYLGALACTOSAMINYL 1-PHOSPHATE TRANSFERASE-RELATED"/>
    <property type="match status" value="1"/>
</dbReference>
<keyword evidence="2" id="KW-1133">Transmembrane helix</keyword>
<dbReference type="Pfam" id="PF02397">
    <property type="entry name" value="Bac_transf"/>
    <property type="match status" value="2"/>
</dbReference>
<keyword evidence="2" id="KW-0812">Transmembrane</keyword>
<evidence type="ECO:0000256" key="1">
    <source>
        <dbReference type="ARBA" id="ARBA00006464"/>
    </source>
</evidence>
<comment type="caution">
    <text evidence="4">The sequence shown here is derived from an EMBL/GenBank/DDBJ whole genome shotgun (WGS) entry which is preliminary data.</text>
</comment>
<keyword evidence="4" id="KW-0808">Transferase</keyword>
<accession>A0A538TIW6</accession>
<evidence type="ECO:0000256" key="2">
    <source>
        <dbReference type="SAM" id="Phobius"/>
    </source>
</evidence>
<keyword evidence="2" id="KW-0472">Membrane</keyword>
<sequence length="237" mass="27052">MMILPSELIARRKRSEDRSEPPRRLLKRSFDLIVAGLGMVILVPVLAIIGTLIILDSRGPIFYTQERIGVNRRRSRNGGPPTGTERRRADGFGRPFTIYKLRSMVVDAERHTGPIWAAAKDSRVTRVGRFLRKTRLDETPQLWNVLRGDMSLVGPRPERAVFIHSLVESLPEYPKRYQALPGITGLAQVKSRYDSSIETVNRKLQYDLYYVQHRRLLLDLKIMVATLKVVARGEGAH</sequence>
<dbReference type="InterPro" id="IPR003362">
    <property type="entry name" value="Bact_transf"/>
</dbReference>
<feature type="domain" description="Bacterial sugar transferase" evidence="3">
    <location>
        <begin position="85"/>
        <end position="231"/>
    </location>
</feature>
<name>A0A538TIW6_UNCEI</name>